<evidence type="ECO:0000313" key="3">
    <source>
        <dbReference type="EMBL" id="BEI91470.1"/>
    </source>
</evidence>
<dbReference type="KEGG" id="ccac:CcaHIS019_0402900"/>
<dbReference type="GeneID" id="85495340"/>
<evidence type="ECO:0008006" key="5">
    <source>
        <dbReference type="Google" id="ProtNLM"/>
    </source>
</evidence>
<dbReference type="Proteomes" id="UP001233271">
    <property type="component" value="Chromosome 4"/>
</dbReference>
<feature type="transmembrane region" description="Helical" evidence="1">
    <location>
        <begin position="134"/>
        <end position="158"/>
    </location>
</feature>
<name>A0AA48QVL7_9TREE</name>
<keyword evidence="1" id="KW-1133">Transmembrane helix</keyword>
<evidence type="ECO:0000313" key="4">
    <source>
        <dbReference type="Proteomes" id="UP001233271"/>
    </source>
</evidence>
<keyword evidence="4" id="KW-1185">Reference proteome</keyword>
<organism evidence="3 4">
    <name type="scientific">Cutaneotrichosporon cavernicola</name>
    <dbReference type="NCBI Taxonomy" id="279322"/>
    <lineage>
        <taxon>Eukaryota</taxon>
        <taxon>Fungi</taxon>
        <taxon>Dikarya</taxon>
        <taxon>Basidiomycota</taxon>
        <taxon>Agaricomycotina</taxon>
        <taxon>Tremellomycetes</taxon>
        <taxon>Trichosporonales</taxon>
        <taxon>Trichosporonaceae</taxon>
        <taxon>Cutaneotrichosporon</taxon>
    </lineage>
</organism>
<keyword evidence="2" id="KW-0732">Signal</keyword>
<evidence type="ECO:0000256" key="1">
    <source>
        <dbReference type="SAM" id="Phobius"/>
    </source>
</evidence>
<protein>
    <recommendedName>
        <fullName evidence="5">Hydrophobin</fullName>
    </recommendedName>
</protein>
<dbReference type="AlphaFoldDB" id="A0AA48QVL7"/>
<dbReference type="RefSeq" id="XP_060456735.1">
    <property type="nucleotide sequence ID" value="XM_060600108.1"/>
</dbReference>
<reference evidence="3" key="1">
    <citation type="journal article" date="2023" name="BMC Genomics">
        <title>Chromosome-level genome assemblies of Cutaneotrichosporon spp. (Trichosporonales, Basidiomycota) reveal imbalanced evolution between nucleotide sequences and chromosome synteny.</title>
        <authorList>
            <person name="Kobayashi Y."/>
            <person name="Kayamori A."/>
            <person name="Aoki K."/>
            <person name="Shiwa Y."/>
            <person name="Matsutani M."/>
            <person name="Fujita N."/>
            <person name="Sugita T."/>
            <person name="Iwasaki W."/>
            <person name="Tanaka N."/>
            <person name="Takashima M."/>
        </authorList>
    </citation>
    <scope>NUCLEOTIDE SEQUENCE</scope>
    <source>
        <strain evidence="3">HIS019</strain>
    </source>
</reference>
<accession>A0AA48QVL7</accession>
<feature type="signal peptide" evidence="2">
    <location>
        <begin position="1"/>
        <end position="15"/>
    </location>
</feature>
<feature type="chain" id="PRO_5041376224" description="Hydrophobin" evidence="2">
    <location>
        <begin position="16"/>
        <end position="159"/>
    </location>
</feature>
<dbReference type="EMBL" id="AP028215">
    <property type="protein sequence ID" value="BEI91470.1"/>
    <property type="molecule type" value="Genomic_DNA"/>
</dbReference>
<keyword evidence="1" id="KW-0812">Transmembrane</keyword>
<gene>
    <name evidence="3" type="ORF">CcaverHIS019_0402900</name>
</gene>
<evidence type="ECO:0000256" key="2">
    <source>
        <dbReference type="SAM" id="SignalP"/>
    </source>
</evidence>
<keyword evidence="1" id="KW-0472">Membrane</keyword>
<proteinExistence type="predicted"/>
<sequence>MRLLLLLLFLVCVLAQTQKPLRTSDEFGLSVLDHHSACFTVCHLSAVQVILLPNISINGVVFVARNCRLPIWAKVVGGCLPVVCKSAPDVSYAVEYAAAWCARSGVDNVTIPMPEWYLQTPGGKYFQNMIQSSATAAAVSFGLMAGALALVSLAPLAFL</sequence>